<dbReference type="RefSeq" id="WP_119791156.1">
    <property type="nucleotide sequence ID" value="NZ_QYZD01000002.1"/>
</dbReference>
<dbReference type="GO" id="GO:0160105">
    <property type="term" value="F:tRNA (adenine(22)-N1)-methyltransferase activity"/>
    <property type="evidence" value="ECO:0007669"/>
    <property type="project" value="InterPro"/>
</dbReference>
<protein>
    <submittedName>
        <fullName evidence="1">SAM-dependent methyltransferase</fullName>
    </submittedName>
</protein>
<evidence type="ECO:0000313" key="1">
    <source>
        <dbReference type="EMBL" id="RJG26113.1"/>
    </source>
</evidence>
<proteinExistence type="predicted"/>
<dbReference type="PANTHER" id="PTHR38451">
    <property type="entry name" value="TRNA (ADENINE(22)-N(1))-METHYLTRANSFERASE"/>
    <property type="match status" value="1"/>
</dbReference>
<dbReference type="Pfam" id="PF04816">
    <property type="entry name" value="TrmK"/>
    <property type="match status" value="1"/>
</dbReference>
<dbReference type="EMBL" id="QYZD01000002">
    <property type="protein sequence ID" value="RJG26113.1"/>
    <property type="molecule type" value="Genomic_DNA"/>
</dbReference>
<dbReference type="SUPFAM" id="SSF53335">
    <property type="entry name" value="S-adenosyl-L-methionine-dependent methyltransferases"/>
    <property type="match status" value="1"/>
</dbReference>
<accession>A0A3A3GMA3</accession>
<reference evidence="1 2" key="1">
    <citation type="submission" date="2018-09" db="EMBL/GenBank/DDBJ databases">
        <title>Paenibacillus SK2017-BO5.</title>
        <authorList>
            <person name="Piskunova J.V."/>
            <person name="Dubiley S.A."/>
            <person name="Severinov K.V."/>
        </authorList>
    </citation>
    <scope>NUCLEOTIDE SEQUENCE [LARGE SCALE GENOMIC DNA]</scope>
    <source>
        <strain evidence="1 2">BO5</strain>
    </source>
</reference>
<keyword evidence="1" id="KW-0489">Methyltransferase</keyword>
<dbReference type="Proteomes" id="UP000266177">
    <property type="component" value="Unassembled WGS sequence"/>
</dbReference>
<dbReference type="InterPro" id="IPR006901">
    <property type="entry name" value="TrmK"/>
</dbReference>
<dbReference type="PIRSF" id="PIRSF018637">
    <property type="entry name" value="TrmK"/>
    <property type="match status" value="1"/>
</dbReference>
<sequence length="257" mass="28427">MNIKLSKRLQQIADWVPAGSRLADIGSDHALLPAYLAEQQRIEMAVAGEVNQGPYEAACRQIEGARLAHRVSVRRGDGLAVISPGEVDVISIAGMGGGLIVQILSADPGKLAGVTRLVLQPNVGEAHVRAWLRQEGWNLLEEALVEEDGKLYEVLLAERAGSEEEAVQHDRRLYAPRELNAQVTLTEEWLVQLGPMLSAAPTSEFMKKWQLEVRKRARILRTMEQAATEEARQRRAMFADSLAQLEAILACMHTRKP</sequence>
<dbReference type="Gene3D" id="3.40.50.150">
    <property type="entry name" value="Vaccinia Virus protein VP39"/>
    <property type="match status" value="1"/>
</dbReference>
<keyword evidence="1" id="KW-0808">Transferase</keyword>
<dbReference type="Gene3D" id="1.10.287.1890">
    <property type="match status" value="1"/>
</dbReference>
<dbReference type="AlphaFoldDB" id="A0A3A3GMA3"/>
<comment type="caution">
    <text evidence="1">The sequence shown here is derived from an EMBL/GenBank/DDBJ whole genome shotgun (WGS) entry which is preliminary data.</text>
</comment>
<evidence type="ECO:0000313" key="2">
    <source>
        <dbReference type="Proteomes" id="UP000266177"/>
    </source>
</evidence>
<dbReference type="InterPro" id="IPR029063">
    <property type="entry name" value="SAM-dependent_MTases_sf"/>
</dbReference>
<dbReference type="GO" id="GO:0032259">
    <property type="term" value="P:methylation"/>
    <property type="evidence" value="ECO:0007669"/>
    <property type="project" value="UniProtKB-KW"/>
</dbReference>
<dbReference type="OrthoDB" id="5881184at2"/>
<dbReference type="PANTHER" id="PTHR38451:SF1">
    <property type="entry name" value="TRNA (ADENINE(22)-N(1))-METHYLTRANSFERASE"/>
    <property type="match status" value="1"/>
</dbReference>
<gene>
    <name evidence="1" type="ORF">DQX05_04280</name>
</gene>
<name>A0A3A3GMA3_PANTH</name>
<organism evidence="1 2">
    <name type="scientific">Paenibacillus thiaminolyticus</name>
    <name type="common">Bacillus thiaminolyticus</name>
    <dbReference type="NCBI Taxonomy" id="49283"/>
    <lineage>
        <taxon>Bacteria</taxon>
        <taxon>Bacillati</taxon>
        <taxon>Bacillota</taxon>
        <taxon>Bacilli</taxon>
        <taxon>Bacillales</taxon>
        <taxon>Paenibacillaceae</taxon>
        <taxon>Paenibacillus</taxon>
    </lineage>
</organism>